<name>A0AAW1KN02_POPJA</name>
<evidence type="ECO:0000313" key="3">
    <source>
        <dbReference type="Proteomes" id="UP001458880"/>
    </source>
</evidence>
<dbReference type="InterPro" id="IPR049012">
    <property type="entry name" value="Mutator_transp_dom"/>
</dbReference>
<dbReference type="Proteomes" id="UP001458880">
    <property type="component" value="Unassembled WGS sequence"/>
</dbReference>
<organism evidence="2 3">
    <name type="scientific">Popillia japonica</name>
    <name type="common">Japanese beetle</name>
    <dbReference type="NCBI Taxonomy" id="7064"/>
    <lineage>
        <taxon>Eukaryota</taxon>
        <taxon>Metazoa</taxon>
        <taxon>Ecdysozoa</taxon>
        <taxon>Arthropoda</taxon>
        <taxon>Hexapoda</taxon>
        <taxon>Insecta</taxon>
        <taxon>Pterygota</taxon>
        <taxon>Neoptera</taxon>
        <taxon>Endopterygota</taxon>
        <taxon>Coleoptera</taxon>
        <taxon>Polyphaga</taxon>
        <taxon>Scarabaeiformia</taxon>
        <taxon>Scarabaeidae</taxon>
        <taxon>Rutelinae</taxon>
        <taxon>Popillia</taxon>
    </lineage>
</organism>
<dbReference type="Pfam" id="PF20700">
    <property type="entry name" value="Mutator"/>
    <property type="match status" value="1"/>
</dbReference>
<dbReference type="EMBL" id="JASPKY010000200">
    <property type="protein sequence ID" value="KAK9721311.1"/>
    <property type="molecule type" value="Genomic_DNA"/>
</dbReference>
<keyword evidence="3" id="KW-1185">Reference proteome</keyword>
<comment type="caution">
    <text evidence="2">The sequence shown here is derived from an EMBL/GenBank/DDBJ whole genome shotgun (WGS) entry which is preliminary data.</text>
</comment>
<protein>
    <recommendedName>
        <fullName evidence="1">Mutator-like transposase domain-containing protein</fullName>
    </recommendedName>
</protein>
<gene>
    <name evidence="2" type="ORF">QE152_g21589</name>
</gene>
<evidence type="ECO:0000259" key="1">
    <source>
        <dbReference type="Pfam" id="PF20700"/>
    </source>
</evidence>
<reference evidence="2 3" key="1">
    <citation type="journal article" date="2024" name="BMC Genomics">
        <title>De novo assembly and annotation of Popillia japonica's genome with initial clues to its potential as an invasive pest.</title>
        <authorList>
            <person name="Cucini C."/>
            <person name="Boschi S."/>
            <person name="Funari R."/>
            <person name="Cardaioli E."/>
            <person name="Iannotti N."/>
            <person name="Marturano G."/>
            <person name="Paoli F."/>
            <person name="Bruttini M."/>
            <person name="Carapelli A."/>
            <person name="Frati F."/>
            <person name="Nardi F."/>
        </authorList>
    </citation>
    <scope>NUCLEOTIDE SEQUENCE [LARGE SCALE GENOMIC DNA]</scope>
    <source>
        <strain evidence="2">DMR45628</strain>
    </source>
</reference>
<dbReference type="AlphaFoldDB" id="A0AAW1KN02"/>
<evidence type="ECO:0000313" key="2">
    <source>
        <dbReference type="EMBL" id="KAK9721311.1"/>
    </source>
</evidence>
<feature type="domain" description="Mutator-like transposase" evidence="1">
    <location>
        <begin position="1"/>
        <end position="126"/>
    </location>
</feature>
<accession>A0AAW1KN02</accession>
<proteinExistence type="predicted"/>
<sequence>MCNVIQSICTQHPNPDDIDINKAISLGIISSGTGYSRCNELFACINAPFMSGKTFLIQQEQLGDVIHETALKVMEEAGREEAELAREKGDVDGDGTPCVTVVADGAWSKRSYNVNYNAASGVVCYMS</sequence>